<sequence length="164" mass="17988">MIRLVDGLNRGSGRLEFYKSGKWRTVCDNEFQENEAIVVCRSLRLNVRNPIVKSGAHFGEGTGEQYVIKHCSGSESTINSCSVSSASGLCGSHAKDVSVICNPIHSSIHTDSFATYNLRLVNGSTRHDGFVETYYSGQWIPICYSSTADVNTARVICKTLGYKP</sequence>
<evidence type="ECO:0000313" key="4">
    <source>
        <dbReference type="EMBL" id="VDI75189.1"/>
    </source>
</evidence>
<comment type="caution">
    <text evidence="4">The sequence shown here is derived from an EMBL/GenBank/DDBJ whole genome shotgun (WGS) entry which is preliminary data.</text>
</comment>
<evidence type="ECO:0000256" key="1">
    <source>
        <dbReference type="ARBA" id="ARBA00023157"/>
    </source>
</evidence>
<dbReference type="AlphaFoldDB" id="A0A8B6H891"/>
<dbReference type="Pfam" id="PF00530">
    <property type="entry name" value="SRCR"/>
    <property type="match status" value="2"/>
</dbReference>
<dbReference type="SUPFAM" id="SSF56487">
    <property type="entry name" value="SRCR-like"/>
    <property type="match status" value="2"/>
</dbReference>
<dbReference type="FunFam" id="3.10.250.10:FF:000009">
    <property type="entry name" value="WC1"/>
    <property type="match status" value="1"/>
</dbReference>
<dbReference type="OrthoDB" id="422749at2759"/>
<feature type="domain" description="SRCR" evidence="3">
    <location>
        <begin position="2"/>
        <end position="102"/>
    </location>
</feature>
<accession>A0A8B6H891</accession>
<dbReference type="PANTHER" id="PTHR48071">
    <property type="entry name" value="SRCR DOMAIN-CONTAINING PROTEIN"/>
    <property type="match status" value="1"/>
</dbReference>
<dbReference type="PROSITE" id="PS50287">
    <property type="entry name" value="SRCR_2"/>
    <property type="match status" value="2"/>
</dbReference>
<dbReference type="SMART" id="SM00202">
    <property type="entry name" value="SR"/>
    <property type="match status" value="1"/>
</dbReference>
<gene>
    <name evidence="4" type="ORF">MGAL_10B053795</name>
</gene>
<evidence type="ECO:0000259" key="3">
    <source>
        <dbReference type="PROSITE" id="PS50287"/>
    </source>
</evidence>
<dbReference type="Gene3D" id="3.10.250.10">
    <property type="entry name" value="SRCR-like domain"/>
    <property type="match status" value="2"/>
</dbReference>
<dbReference type="Proteomes" id="UP000596742">
    <property type="component" value="Unassembled WGS sequence"/>
</dbReference>
<dbReference type="EMBL" id="UYJE01009639">
    <property type="protein sequence ID" value="VDI75189.1"/>
    <property type="molecule type" value="Genomic_DNA"/>
</dbReference>
<evidence type="ECO:0000313" key="5">
    <source>
        <dbReference type="Proteomes" id="UP000596742"/>
    </source>
</evidence>
<proteinExistence type="predicted"/>
<dbReference type="InterPro" id="IPR036772">
    <property type="entry name" value="SRCR-like_dom_sf"/>
</dbReference>
<feature type="disulfide bond" evidence="2">
    <location>
        <begin position="40"/>
        <end position="101"/>
    </location>
</feature>
<comment type="caution">
    <text evidence="2">Lacks conserved residue(s) required for the propagation of feature annotation.</text>
</comment>
<feature type="non-terminal residue" evidence="4">
    <location>
        <position position="164"/>
    </location>
</feature>
<dbReference type="GO" id="GO:0016020">
    <property type="term" value="C:membrane"/>
    <property type="evidence" value="ECO:0007669"/>
    <property type="project" value="InterPro"/>
</dbReference>
<name>A0A8B6H891_MYTGA</name>
<keyword evidence="1 2" id="KW-1015">Disulfide bond</keyword>
<dbReference type="PRINTS" id="PR00258">
    <property type="entry name" value="SPERACTRCPTR"/>
</dbReference>
<keyword evidence="5" id="KW-1185">Reference proteome</keyword>
<feature type="disulfide bond" evidence="2">
    <location>
        <begin position="71"/>
        <end position="81"/>
    </location>
</feature>
<dbReference type="InterPro" id="IPR001190">
    <property type="entry name" value="SRCR"/>
</dbReference>
<feature type="domain" description="SRCR" evidence="3">
    <location>
        <begin position="118"/>
        <end position="164"/>
    </location>
</feature>
<protein>
    <recommendedName>
        <fullName evidence="3">SRCR domain-containing protein</fullName>
    </recommendedName>
</protein>
<organism evidence="4 5">
    <name type="scientific">Mytilus galloprovincialis</name>
    <name type="common">Mediterranean mussel</name>
    <dbReference type="NCBI Taxonomy" id="29158"/>
    <lineage>
        <taxon>Eukaryota</taxon>
        <taxon>Metazoa</taxon>
        <taxon>Spiralia</taxon>
        <taxon>Lophotrochozoa</taxon>
        <taxon>Mollusca</taxon>
        <taxon>Bivalvia</taxon>
        <taxon>Autobranchia</taxon>
        <taxon>Pteriomorphia</taxon>
        <taxon>Mytilida</taxon>
        <taxon>Mytiloidea</taxon>
        <taxon>Mytilidae</taxon>
        <taxon>Mytilinae</taxon>
        <taxon>Mytilus</taxon>
    </lineage>
</organism>
<reference evidence="4" key="1">
    <citation type="submission" date="2018-11" db="EMBL/GenBank/DDBJ databases">
        <authorList>
            <person name="Alioto T."/>
            <person name="Alioto T."/>
        </authorList>
    </citation>
    <scope>NUCLEOTIDE SEQUENCE</scope>
</reference>
<evidence type="ECO:0000256" key="2">
    <source>
        <dbReference type="PROSITE-ProRule" id="PRU00196"/>
    </source>
</evidence>
<dbReference type="PANTHER" id="PTHR48071:SF18">
    <property type="entry name" value="DELETED IN MALIGNANT BRAIN TUMORS 1 PROTEIN-RELATED"/>
    <property type="match status" value="1"/>
</dbReference>